<sequence length="401" mass="46860">LTCSNSRTNMLYSIISCSTLAKDSLKTSLLELECHFTWNLKLENSDLEGLKGRLSEQNNFSLERNQVVSYGLLAFIHHLEGNNEETLINLGKSEEIVRKNFEQQFEKRILITYGNYAWVYYNMDKLQETKAYLDKIEAICKKFPHATRYSVQIPEVLGEKGWTLMKFSGTFYKESMQCFQKALEMDPNEVEWNSGYAIVLFRLEGFREEWLLRKQCNSVIYLKRVLELDPEDSMAMVLLGIKLAEKKQQVEAVKLVEKALEKSPSHPQILRYAAVFHRKHGSLESCLELLDKALRLTPSSSFVHHQIALCLKRKVQNTQTEADRNQLIKDCIFHLEKVKECQPSHHTAHIFLAEMFVMSQQYEKAEEIYNYLLDSERVSEIDKQQVHFDYGCLELYHKKCK</sequence>
<dbReference type="Ensembl" id="ENSLACT00000005393.1">
    <property type="protein sequence ID" value="ENSLACP00000005346.1"/>
    <property type="gene ID" value="ENSLACG00000004753.1"/>
</dbReference>
<reference evidence="7" key="1">
    <citation type="submission" date="2011-08" db="EMBL/GenBank/DDBJ databases">
        <title>The draft genome of Latimeria chalumnae.</title>
        <authorList>
            <person name="Di Palma F."/>
            <person name="Alfoldi J."/>
            <person name="Johnson J."/>
            <person name="Berlin A."/>
            <person name="Gnerre S."/>
            <person name="Jaffe D."/>
            <person name="MacCallum I."/>
            <person name="Young S."/>
            <person name="Walker B.J."/>
            <person name="Lander E."/>
            <person name="Lindblad-Toh K."/>
        </authorList>
    </citation>
    <scope>NUCLEOTIDE SEQUENCE [LARGE SCALE GENOMIC DNA]</scope>
    <source>
        <strain evidence="7">Wild caught</strain>
    </source>
</reference>
<dbReference type="SMART" id="SM00028">
    <property type="entry name" value="TPR"/>
    <property type="match status" value="6"/>
</dbReference>
<evidence type="ECO:0000256" key="5">
    <source>
        <dbReference type="ARBA" id="ARBA00038336"/>
    </source>
</evidence>
<accession>H3A6S5</accession>
<dbReference type="PANTHER" id="PTHR10271:SF0">
    <property type="entry name" value="INTERFERON-INDUCED PROTEIN WITH TETRATRICOPEPTIDE REPEATS 5"/>
    <property type="match status" value="1"/>
</dbReference>
<keyword evidence="1" id="KW-0399">Innate immunity</keyword>
<dbReference type="PANTHER" id="PTHR10271">
    <property type="entry name" value="INTERFERON-INDUCED PROTEIN WITH TETRATRICOPEPTIDE REPEATS"/>
    <property type="match status" value="1"/>
</dbReference>
<dbReference type="GO" id="GO:0045087">
    <property type="term" value="P:innate immune response"/>
    <property type="evidence" value="ECO:0007669"/>
    <property type="project" value="UniProtKB-KW"/>
</dbReference>
<keyword evidence="4" id="KW-0391">Immunity</keyword>
<dbReference type="Gene3D" id="1.25.40.10">
    <property type="entry name" value="Tetratricopeptide repeat domain"/>
    <property type="match status" value="3"/>
</dbReference>
<evidence type="ECO:0000313" key="6">
    <source>
        <dbReference type="Ensembl" id="ENSLACP00000005346.1"/>
    </source>
</evidence>
<evidence type="ECO:0000256" key="2">
    <source>
        <dbReference type="ARBA" id="ARBA00022737"/>
    </source>
</evidence>
<organism evidence="6 7">
    <name type="scientific">Latimeria chalumnae</name>
    <name type="common">Coelacanth</name>
    <dbReference type="NCBI Taxonomy" id="7897"/>
    <lineage>
        <taxon>Eukaryota</taxon>
        <taxon>Metazoa</taxon>
        <taxon>Chordata</taxon>
        <taxon>Craniata</taxon>
        <taxon>Vertebrata</taxon>
        <taxon>Euteleostomi</taxon>
        <taxon>Coelacanthiformes</taxon>
        <taxon>Coelacanthidae</taxon>
        <taxon>Latimeria</taxon>
    </lineage>
</organism>
<keyword evidence="3" id="KW-0802">TPR repeat</keyword>
<dbReference type="Pfam" id="PF13432">
    <property type="entry name" value="TPR_16"/>
    <property type="match status" value="1"/>
</dbReference>
<reference evidence="6" key="2">
    <citation type="submission" date="2025-08" db="UniProtKB">
        <authorList>
            <consortium name="Ensembl"/>
        </authorList>
    </citation>
    <scope>IDENTIFICATION</scope>
</reference>
<name>H3A6S5_LATCH</name>
<dbReference type="GeneTree" id="ENSGT00950000182946"/>
<protein>
    <submittedName>
        <fullName evidence="6">Interferon-induced protein with tetratricopeptide repeats 9</fullName>
    </submittedName>
</protein>
<dbReference type="Proteomes" id="UP000008672">
    <property type="component" value="Unassembled WGS sequence"/>
</dbReference>
<evidence type="ECO:0000313" key="7">
    <source>
        <dbReference type="Proteomes" id="UP000008672"/>
    </source>
</evidence>
<dbReference type="InterPro" id="IPR019734">
    <property type="entry name" value="TPR_rpt"/>
</dbReference>
<evidence type="ECO:0000256" key="3">
    <source>
        <dbReference type="ARBA" id="ARBA00022803"/>
    </source>
</evidence>
<keyword evidence="2" id="KW-0677">Repeat</keyword>
<dbReference type="Pfam" id="PF13181">
    <property type="entry name" value="TPR_8"/>
    <property type="match status" value="1"/>
</dbReference>
<comment type="similarity">
    <text evidence="5">Belongs to the IFIT family.</text>
</comment>
<dbReference type="AlphaFoldDB" id="H3A6S5"/>
<dbReference type="EMBL" id="AFYH01219462">
    <property type="status" value="NOT_ANNOTATED_CDS"/>
    <property type="molecule type" value="Genomic_DNA"/>
</dbReference>
<dbReference type="InterPro" id="IPR011990">
    <property type="entry name" value="TPR-like_helical_dom_sf"/>
</dbReference>
<keyword evidence="7" id="KW-1185">Reference proteome</keyword>
<proteinExistence type="inferred from homology"/>
<dbReference type="GO" id="GO:0005829">
    <property type="term" value="C:cytosol"/>
    <property type="evidence" value="ECO:0007669"/>
    <property type="project" value="TreeGrafter"/>
</dbReference>
<evidence type="ECO:0000256" key="4">
    <source>
        <dbReference type="ARBA" id="ARBA00022859"/>
    </source>
</evidence>
<reference evidence="6" key="3">
    <citation type="submission" date="2025-09" db="UniProtKB">
        <authorList>
            <consortium name="Ensembl"/>
        </authorList>
    </citation>
    <scope>IDENTIFICATION</scope>
</reference>
<dbReference type="SUPFAM" id="SSF48452">
    <property type="entry name" value="TPR-like"/>
    <property type="match status" value="2"/>
</dbReference>
<dbReference type="FunFam" id="1.25.40.10:FF:000036">
    <property type="entry name" value="interferon-induced protein with tetratricopeptide repeats 5"/>
    <property type="match status" value="1"/>
</dbReference>
<dbReference type="GO" id="GO:0051607">
    <property type="term" value="P:defense response to virus"/>
    <property type="evidence" value="ECO:0007669"/>
    <property type="project" value="TreeGrafter"/>
</dbReference>
<dbReference type="HOGENOM" id="CLU_043482_1_0_1"/>
<evidence type="ECO:0000256" key="1">
    <source>
        <dbReference type="ARBA" id="ARBA00022588"/>
    </source>
</evidence>